<comment type="caution">
    <text evidence="2">The sequence shown here is derived from an EMBL/GenBank/DDBJ whole genome shotgun (WGS) entry which is preliminary data.</text>
</comment>
<feature type="signal peptide" evidence="1">
    <location>
        <begin position="1"/>
        <end position="29"/>
    </location>
</feature>
<reference evidence="2" key="1">
    <citation type="submission" date="2022-10" db="EMBL/GenBank/DDBJ databases">
        <title>Culturing micro-colonial fungi from biological soil crusts in the Mojave desert and describing Neophaeococcomyces mojavensis, and introducing the new genera and species Taxawa tesnikishii.</title>
        <authorList>
            <person name="Kurbessoian T."/>
            <person name="Stajich J.E."/>
        </authorList>
    </citation>
    <scope>NUCLEOTIDE SEQUENCE</scope>
    <source>
        <strain evidence="2">TK_1</strain>
    </source>
</reference>
<dbReference type="Proteomes" id="UP001172684">
    <property type="component" value="Unassembled WGS sequence"/>
</dbReference>
<accession>A0ABQ9P536</accession>
<protein>
    <submittedName>
        <fullName evidence="2">Uncharacterized protein</fullName>
    </submittedName>
</protein>
<keyword evidence="1" id="KW-0732">Signal</keyword>
<gene>
    <name evidence="2" type="ORF">H2201_000053</name>
</gene>
<keyword evidence="3" id="KW-1185">Reference proteome</keyword>
<evidence type="ECO:0000313" key="3">
    <source>
        <dbReference type="Proteomes" id="UP001172684"/>
    </source>
</evidence>
<organism evidence="2 3">
    <name type="scientific">Coniosporium apollinis</name>
    <dbReference type="NCBI Taxonomy" id="61459"/>
    <lineage>
        <taxon>Eukaryota</taxon>
        <taxon>Fungi</taxon>
        <taxon>Dikarya</taxon>
        <taxon>Ascomycota</taxon>
        <taxon>Pezizomycotina</taxon>
        <taxon>Dothideomycetes</taxon>
        <taxon>Dothideomycetes incertae sedis</taxon>
        <taxon>Coniosporium</taxon>
    </lineage>
</organism>
<feature type="chain" id="PRO_5047481454" evidence="1">
    <location>
        <begin position="30"/>
        <end position="337"/>
    </location>
</feature>
<evidence type="ECO:0000256" key="1">
    <source>
        <dbReference type="SAM" id="SignalP"/>
    </source>
</evidence>
<evidence type="ECO:0000313" key="2">
    <source>
        <dbReference type="EMBL" id="KAJ9669669.1"/>
    </source>
</evidence>
<name>A0ABQ9P536_9PEZI</name>
<proteinExistence type="predicted"/>
<sequence length="337" mass="37374">MPHRTTSSSTFRSIIPLICLLCLLPCILAQGPPPKRFRVPGVGLSLTPDYGTAAIYFANGSIAEVAQIEGRPEYKAFMRRKEAPSSLKTSLCDAFPPTLQQATLNFCSKPPDSASVVSLLRALKYSVEAYLGTTFCFADVVIPDSSRTYQCNVIEKAIIAVGLRQTHSILNAGLFAVIANRGSWSDDKDRPERVILSVDYSRSGLNTMLFCDDEDSIDDLRQVYSPDLGAENVETALKGFVEPPFGHSPMGVKLPDHIDRLVLYGDRVSDREFLETLRRVLGTDLVENAYVFDPLFASAVGIAESSHLRMRRIDFNTKPAIGCRWRSNLYAKARWEL</sequence>
<dbReference type="EMBL" id="JAPDRL010000001">
    <property type="protein sequence ID" value="KAJ9669669.1"/>
    <property type="molecule type" value="Genomic_DNA"/>
</dbReference>